<reference evidence="7 8" key="1">
    <citation type="submission" date="2019-03" db="EMBL/GenBank/DDBJ databases">
        <title>Genomic Encyclopedia of Type Strains, Phase IV (KMG-IV): sequencing the most valuable type-strain genomes for metagenomic binning, comparative biology and taxonomic classification.</title>
        <authorList>
            <person name="Goeker M."/>
        </authorList>
    </citation>
    <scope>NUCLEOTIDE SEQUENCE [LARGE SCALE GENOMIC DNA]</scope>
    <source>
        <strain evidence="7 8">DSM 28697</strain>
    </source>
</reference>
<dbReference type="GO" id="GO:0016787">
    <property type="term" value="F:hydrolase activity"/>
    <property type="evidence" value="ECO:0007669"/>
    <property type="project" value="UniProtKB-KW"/>
</dbReference>
<keyword evidence="6" id="KW-0234">DNA repair</keyword>
<keyword evidence="3" id="KW-0227">DNA damage</keyword>
<evidence type="ECO:0000313" key="8">
    <source>
        <dbReference type="Proteomes" id="UP000295632"/>
    </source>
</evidence>
<accession>A0A4R6U0M0</accession>
<dbReference type="Gene3D" id="3.20.20.150">
    <property type="entry name" value="Divalent-metal-dependent TIM barrel enzymes"/>
    <property type="match status" value="1"/>
</dbReference>
<dbReference type="Proteomes" id="UP000295632">
    <property type="component" value="Unassembled WGS sequence"/>
</dbReference>
<dbReference type="GO" id="GO:0006289">
    <property type="term" value="P:nucleotide-excision repair"/>
    <property type="evidence" value="ECO:0007669"/>
    <property type="project" value="InterPro"/>
</dbReference>
<organism evidence="7 8">
    <name type="scientific">Aureibacillus halotolerans</name>
    <dbReference type="NCBI Taxonomy" id="1508390"/>
    <lineage>
        <taxon>Bacteria</taxon>
        <taxon>Bacillati</taxon>
        <taxon>Bacillota</taxon>
        <taxon>Bacilli</taxon>
        <taxon>Bacillales</taxon>
        <taxon>Bacillaceae</taxon>
        <taxon>Aureibacillus</taxon>
    </lineage>
</organism>
<dbReference type="AlphaFoldDB" id="A0A4R6U0M0"/>
<dbReference type="PANTHER" id="PTHR31290">
    <property type="entry name" value="UV-DAMAGE ENDONUCLEASE"/>
    <property type="match status" value="1"/>
</dbReference>
<evidence type="ECO:0000256" key="5">
    <source>
        <dbReference type="ARBA" id="ARBA00022801"/>
    </source>
</evidence>
<evidence type="ECO:0000256" key="1">
    <source>
        <dbReference type="ARBA" id="ARBA00022722"/>
    </source>
</evidence>
<dbReference type="NCBIfam" id="TIGR00629">
    <property type="entry name" value="uvde"/>
    <property type="match status" value="1"/>
</dbReference>
<evidence type="ECO:0000256" key="2">
    <source>
        <dbReference type="ARBA" id="ARBA00022759"/>
    </source>
</evidence>
<keyword evidence="1" id="KW-0540">Nuclease</keyword>
<comment type="caution">
    <text evidence="7">The sequence shown here is derived from an EMBL/GenBank/DDBJ whole genome shotgun (WGS) entry which is preliminary data.</text>
</comment>
<dbReference type="Pfam" id="PF03851">
    <property type="entry name" value="UvdE"/>
    <property type="match status" value="1"/>
</dbReference>
<keyword evidence="8" id="KW-1185">Reference proteome</keyword>
<keyword evidence="2 7" id="KW-0255">Endonuclease</keyword>
<evidence type="ECO:0000256" key="3">
    <source>
        <dbReference type="ARBA" id="ARBA00022763"/>
    </source>
</evidence>
<proteinExistence type="predicted"/>
<evidence type="ECO:0000256" key="4">
    <source>
        <dbReference type="ARBA" id="ARBA00022769"/>
    </source>
</evidence>
<dbReference type="SUPFAM" id="SSF51658">
    <property type="entry name" value="Xylose isomerase-like"/>
    <property type="match status" value="1"/>
</dbReference>
<evidence type="ECO:0000256" key="6">
    <source>
        <dbReference type="ARBA" id="ARBA00023204"/>
    </source>
</evidence>
<evidence type="ECO:0000313" key="7">
    <source>
        <dbReference type="EMBL" id="TDQ38762.1"/>
    </source>
</evidence>
<dbReference type="InterPro" id="IPR036237">
    <property type="entry name" value="Xyl_isomerase-like_sf"/>
</dbReference>
<dbReference type="RefSeq" id="WP_133580811.1">
    <property type="nucleotide sequence ID" value="NZ_SNYJ01000009.1"/>
</dbReference>
<dbReference type="PANTHER" id="PTHR31290:SF5">
    <property type="entry name" value="UV-DAMAGE ENDONUCLEASE"/>
    <property type="match status" value="1"/>
</dbReference>
<protein>
    <submittedName>
        <fullName evidence="7">UV-damage endonuclease</fullName>
    </submittedName>
</protein>
<dbReference type="EMBL" id="SNYJ01000009">
    <property type="protein sequence ID" value="TDQ38762.1"/>
    <property type="molecule type" value="Genomic_DNA"/>
</dbReference>
<gene>
    <name evidence="7" type="ORF">EV213_109131</name>
</gene>
<keyword evidence="4" id="KW-0228">DNA excision</keyword>
<keyword evidence="5" id="KW-0378">Hydrolase</keyword>
<dbReference type="GO" id="GO:0004519">
    <property type="term" value="F:endonuclease activity"/>
    <property type="evidence" value="ECO:0007669"/>
    <property type="project" value="UniProtKB-KW"/>
</dbReference>
<name>A0A4R6U0M0_9BACI</name>
<dbReference type="GO" id="GO:0009411">
    <property type="term" value="P:response to UV"/>
    <property type="evidence" value="ECO:0007669"/>
    <property type="project" value="InterPro"/>
</dbReference>
<sequence>MRIRFGYVANNLSLWDGSPSSTMTFRHWSTLSAAERQRKLEATAAHNLETTLRILHYNVAQGIPLYRMSSSLIPLATHPEVQWDYSQRFQTLFREIGTFSKTHQLRLSMHPNQFTLFTSDRDDITANAISDMLYHQQVFEQMELSQRGVINIHVGGAYGDKKAAIERFYSNLSRLPKKARLLMTLENDDRTYNAEETLAICQQANIPMVFDYHHHKALPSERSLEDLLPSIFATWKRSPFKPKVHLSSPRNAKEFRKHAEFVDPAFVRPFFHLATSLGIEFDVMIEAKQKEQALLALLSQLEKERRVKRLAGGVLDWPTP</sequence>
<dbReference type="OrthoDB" id="9782576at2"/>
<dbReference type="InterPro" id="IPR004601">
    <property type="entry name" value="UvdE"/>
</dbReference>